<dbReference type="EMBL" id="VZBQ01000049">
    <property type="protein sequence ID" value="MQN89141.1"/>
    <property type="molecule type" value="Genomic_DNA"/>
</dbReference>
<evidence type="ECO:0000313" key="2">
    <source>
        <dbReference type="Proteomes" id="UP000420635"/>
    </source>
</evidence>
<comment type="caution">
    <text evidence="1">The sequence shown here is derived from an EMBL/GenBank/DDBJ whole genome shotgun (WGS) entry which is preliminary data.</text>
</comment>
<proteinExistence type="predicted"/>
<gene>
    <name evidence="1" type="ORF">F7D59_04530</name>
</gene>
<accession>A0A646HF12</accession>
<name>A0A646HF12_9BACT</name>
<sequence>MKNKQKVNKIMDLIGFLFLNLQRKNLNIKVMKKIILMFLMMLIPIYMFPTSVTCLYYKWHTKQRSLSSSSLSLMEKSGNVILSSKGEIHNAEIVVTYNDGIVMKFYSYSSVDSPMVVLSEDEIPQEGCYVKISQGDKYVLYQVTKD</sequence>
<dbReference type="Proteomes" id="UP000420635">
    <property type="component" value="Unassembled WGS sequence"/>
</dbReference>
<organism evidence="1 2">
    <name type="scientific">Segatella copri</name>
    <dbReference type="NCBI Taxonomy" id="165179"/>
    <lineage>
        <taxon>Bacteria</taxon>
        <taxon>Pseudomonadati</taxon>
        <taxon>Bacteroidota</taxon>
        <taxon>Bacteroidia</taxon>
        <taxon>Bacteroidales</taxon>
        <taxon>Prevotellaceae</taxon>
        <taxon>Segatella</taxon>
    </lineage>
</organism>
<reference evidence="2" key="1">
    <citation type="submission" date="2019-09" db="EMBL/GenBank/DDBJ databases">
        <title>Distinct polysaccharide growth profiles of human intestinal Prevotella copri isolates.</title>
        <authorList>
            <person name="Fehlner-Peach H."/>
            <person name="Magnabosco C."/>
            <person name="Raghavan V."/>
            <person name="Scher J.U."/>
            <person name="Tett A."/>
            <person name="Cox L.M."/>
            <person name="Gottsegen C."/>
            <person name="Watters A."/>
            <person name="Wiltshire- Gordon J.D."/>
            <person name="Segata N."/>
            <person name="Bonneau R."/>
            <person name="Littman D.R."/>
        </authorList>
    </citation>
    <scope>NUCLEOTIDE SEQUENCE [LARGE SCALE GENOMIC DNA]</scope>
    <source>
        <strain evidence="2">iP54</strain>
    </source>
</reference>
<evidence type="ECO:0000313" key="1">
    <source>
        <dbReference type="EMBL" id="MQN89141.1"/>
    </source>
</evidence>
<protein>
    <submittedName>
        <fullName evidence="1">Uncharacterized protein</fullName>
    </submittedName>
</protein>
<dbReference type="AlphaFoldDB" id="A0A646HF12"/>
<dbReference type="RefSeq" id="WP_153112646.1">
    <property type="nucleotide sequence ID" value="NZ_VZAS01000027.1"/>
</dbReference>